<dbReference type="EMBL" id="JACBKZ010000009">
    <property type="protein sequence ID" value="KAF5943031.1"/>
    <property type="molecule type" value="Genomic_DNA"/>
</dbReference>
<feature type="compositionally biased region" description="Basic and acidic residues" evidence="1">
    <location>
        <begin position="280"/>
        <end position="294"/>
    </location>
</feature>
<evidence type="ECO:0000313" key="2">
    <source>
        <dbReference type="EMBL" id="KAF5943031.1"/>
    </source>
</evidence>
<dbReference type="AlphaFoldDB" id="A0A7J7GSY5"/>
<organism evidence="2 3">
    <name type="scientific">Camellia sinensis</name>
    <name type="common">Tea plant</name>
    <name type="synonym">Thea sinensis</name>
    <dbReference type="NCBI Taxonomy" id="4442"/>
    <lineage>
        <taxon>Eukaryota</taxon>
        <taxon>Viridiplantae</taxon>
        <taxon>Streptophyta</taxon>
        <taxon>Embryophyta</taxon>
        <taxon>Tracheophyta</taxon>
        <taxon>Spermatophyta</taxon>
        <taxon>Magnoliopsida</taxon>
        <taxon>eudicotyledons</taxon>
        <taxon>Gunneridae</taxon>
        <taxon>Pentapetalae</taxon>
        <taxon>asterids</taxon>
        <taxon>Ericales</taxon>
        <taxon>Theaceae</taxon>
        <taxon>Camellia</taxon>
    </lineage>
</organism>
<comment type="caution">
    <text evidence="2">The sequence shown here is derived from an EMBL/GenBank/DDBJ whole genome shotgun (WGS) entry which is preliminary data.</text>
</comment>
<keyword evidence="3" id="KW-1185">Reference proteome</keyword>
<reference evidence="3" key="1">
    <citation type="journal article" date="2020" name="Nat. Commun.">
        <title>Genome assembly of wild tea tree DASZ reveals pedigree and selection history of tea varieties.</title>
        <authorList>
            <person name="Zhang W."/>
            <person name="Zhang Y."/>
            <person name="Qiu H."/>
            <person name="Guo Y."/>
            <person name="Wan H."/>
            <person name="Zhang X."/>
            <person name="Scossa F."/>
            <person name="Alseekh S."/>
            <person name="Zhang Q."/>
            <person name="Wang P."/>
            <person name="Xu L."/>
            <person name="Schmidt M.H."/>
            <person name="Jia X."/>
            <person name="Li D."/>
            <person name="Zhu A."/>
            <person name="Guo F."/>
            <person name="Chen W."/>
            <person name="Ni D."/>
            <person name="Usadel B."/>
            <person name="Fernie A.R."/>
            <person name="Wen W."/>
        </authorList>
    </citation>
    <scope>NUCLEOTIDE SEQUENCE [LARGE SCALE GENOMIC DNA]</scope>
    <source>
        <strain evidence="3">cv. G240</strain>
    </source>
</reference>
<gene>
    <name evidence="2" type="ORF">HYC85_020673</name>
</gene>
<reference evidence="2 3" key="2">
    <citation type="submission" date="2020-07" db="EMBL/GenBank/DDBJ databases">
        <title>Genome assembly of wild tea tree DASZ reveals pedigree and selection history of tea varieties.</title>
        <authorList>
            <person name="Zhang W."/>
        </authorList>
    </citation>
    <scope>NUCLEOTIDE SEQUENCE [LARGE SCALE GENOMIC DNA]</scope>
    <source>
        <strain evidence="3">cv. G240</strain>
        <tissue evidence="2">Leaf</tissue>
    </source>
</reference>
<feature type="compositionally biased region" description="Basic and acidic residues" evidence="1">
    <location>
        <begin position="262"/>
        <end position="272"/>
    </location>
</feature>
<evidence type="ECO:0000256" key="1">
    <source>
        <dbReference type="SAM" id="MobiDB-lite"/>
    </source>
</evidence>
<feature type="region of interest" description="Disordered" evidence="1">
    <location>
        <begin position="152"/>
        <end position="181"/>
    </location>
</feature>
<feature type="region of interest" description="Disordered" evidence="1">
    <location>
        <begin position="262"/>
        <end position="294"/>
    </location>
</feature>
<dbReference type="Gene3D" id="3.40.30.10">
    <property type="entry name" value="Glutaredoxin"/>
    <property type="match status" value="1"/>
</dbReference>
<name>A0A7J7GSY5_CAMSI</name>
<sequence>MAWVRYGYGSGMGQGPQGPQMQKVLERLTGQHTVPNVFIGGLALVQEEESWRSAVVHSSSEDWSTLVVRAITGLGLYGDQGGRSIFYGVSQAIVQVNAQNGDVWPTILWQQSSGEIFRLRRRRQREGQPGWTRGGFEGENRRGAEVKRVGVSSRAVAEMEGRSRDKGLGEAPTGPVGRSGPTFILGPSDFYNKGQRFMNQQPRFYSPRAGPVYKQQMDCNVGSQSVDVVYSTDLGPVGQLKGVHGSEERIRDVDPSDLFVEERRSIGEEAQRRQSSGVREAVDVDREMNSSRTN</sequence>
<proteinExistence type="predicted"/>
<dbReference type="Proteomes" id="UP000593564">
    <property type="component" value="Unassembled WGS sequence"/>
</dbReference>
<protein>
    <submittedName>
        <fullName evidence="2">Uncharacterized protein</fullName>
    </submittedName>
</protein>
<accession>A0A7J7GSY5</accession>
<evidence type="ECO:0000313" key="3">
    <source>
        <dbReference type="Proteomes" id="UP000593564"/>
    </source>
</evidence>
<feature type="compositionally biased region" description="Basic and acidic residues" evidence="1">
    <location>
        <begin position="157"/>
        <end position="168"/>
    </location>
</feature>